<dbReference type="Gene3D" id="2.60.40.3440">
    <property type="match status" value="1"/>
</dbReference>
<proteinExistence type="predicted"/>
<evidence type="ECO:0000256" key="1">
    <source>
        <dbReference type="ARBA" id="ARBA00022729"/>
    </source>
</evidence>
<evidence type="ECO:0000313" key="3">
    <source>
        <dbReference type="Proteomes" id="UP000560000"/>
    </source>
</evidence>
<dbReference type="PANTHER" id="PTHR46580:SF2">
    <property type="entry name" value="MAM DOMAIN-CONTAINING PROTEIN"/>
    <property type="match status" value="1"/>
</dbReference>
<dbReference type="EMBL" id="JACHET010000001">
    <property type="protein sequence ID" value="MBB6183074.1"/>
    <property type="molecule type" value="Genomic_DNA"/>
</dbReference>
<dbReference type="Proteomes" id="UP000560000">
    <property type="component" value="Unassembled WGS sequence"/>
</dbReference>
<gene>
    <name evidence="2" type="ORF">HNQ86_000419</name>
</gene>
<protein>
    <recommendedName>
        <fullName evidence="4">VCBS repeat-containing protein</fullName>
    </recommendedName>
</protein>
<dbReference type="InterPro" id="IPR013517">
    <property type="entry name" value="FG-GAP"/>
</dbReference>
<dbReference type="OrthoDB" id="5938925at2"/>
<comment type="caution">
    <text evidence="2">The sequence shown here is derived from an EMBL/GenBank/DDBJ whole genome shotgun (WGS) entry which is preliminary data.</text>
</comment>
<sequence>MQVMIEVEKKKTSRKKVTINERSLVRASHNDYLRTSKFHKKPFETNRIHMVMTDTEVLKKAILVITLSVLGCGYTGTSRAAADGTFITAGNRTDMVYDDTRGLIYIADGDRVLRYDMATDSFLQDITTGGNLLGMDISPDENTLAVTDSNPYTGNNSYVHEINLDTLEDTPTPVKSYSSTLGLYSATYLKDGTLATTDYNSEAELSPIYPGVTLTNVNLHSTGMLSVSGNGQYLGIANLGVSEWVAVNELTYGQSYYPSGNQSFESGFETIGIGANEDGTQFAIVTPSGTMIRDIRNQHLASLGNSLDGMPVAVAYSPGAPIAYFPWSGTTMVQAYDMSTFKQIASYDTGDTFSLPANSTTYSQGRIRLSRDGSLLMVSVTGGIRYIHLYAPLGADNISTNTYGSRISIPLKGHIGNNGELTYSIKSPPSHGHAFINDGKATYVPDPEFTGTDSFTYTAHYGMAAASATVDVSVAADTGSYDPLVSFNTLPALQPNTPTPGSTHVPNDFNGDGSSDLLWFNPGTSQVGYWTMNVDSTGQKIERTGTRTYSVTAGYFVGASGDLNGDGYTDLVYTSPAHDLWLWTNIKGTGFKSTKIGDYPASWQLVGAGDVNGDGMDDLLWMDPSGCQFAYWLMNGSHRIGWRVFNVTCGYYPLSIGYYTPTKRLSILWTSGAGDLYMWDSQSNGGFRSYDLTTTLQLNSTTLNLSGTWALGGGSSGQGMGLEWKGSDGYSSAGYTITRTFDSDARQIDVQITPIWSNGGVWVDNPSSASYFIHNQSSNLYATDPAHHVISTGVLQGDHIPLEISGNAPYRTLTQWSYPEGWYVIGAKGNGATPPPWR</sequence>
<dbReference type="Pfam" id="PF17963">
    <property type="entry name" value="Big_9"/>
    <property type="match status" value="1"/>
</dbReference>
<accession>A0A841KM70</accession>
<dbReference type="SUPFAM" id="SSF101898">
    <property type="entry name" value="NHL repeat"/>
    <property type="match status" value="1"/>
</dbReference>
<evidence type="ECO:0000313" key="2">
    <source>
        <dbReference type="EMBL" id="MBB6183074.1"/>
    </source>
</evidence>
<organism evidence="2 3">
    <name type="scientific">Oleiagrimonas soli</name>
    <dbReference type="NCBI Taxonomy" id="1543381"/>
    <lineage>
        <taxon>Bacteria</taxon>
        <taxon>Pseudomonadati</taxon>
        <taxon>Pseudomonadota</taxon>
        <taxon>Gammaproteobacteria</taxon>
        <taxon>Lysobacterales</taxon>
        <taxon>Rhodanobacteraceae</taxon>
        <taxon>Oleiagrimonas</taxon>
    </lineage>
</organism>
<dbReference type="SUPFAM" id="SSF69318">
    <property type="entry name" value="Integrin alpha N-terminal domain"/>
    <property type="match status" value="1"/>
</dbReference>
<dbReference type="InterPro" id="IPR015943">
    <property type="entry name" value="WD40/YVTN_repeat-like_dom_sf"/>
</dbReference>
<reference evidence="2 3" key="1">
    <citation type="submission" date="2020-08" db="EMBL/GenBank/DDBJ databases">
        <title>Genomic Encyclopedia of Type Strains, Phase IV (KMG-IV): sequencing the most valuable type-strain genomes for metagenomic binning, comparative biology and taxonomic classification.</title>
        <authorList>
            <person name="Goeker M."/>
        </authorList>
    </citation>
    <scope>NUCLEOTIDE SEQUENCE [LARGE SCALE GENOMIC DNA]</scope>
    <source>
        <strain evidence="2 3">DSM 107085</strain>
    </source>
</reference>
<dbReference type="RefSeq" id="WP_081945161.1">
    <property type="nucleotide sequence ID" value="NZ_JACHET010000001.1"/>
</dbReference>
<evidence type="ECO:0008006" key="4">
    <source>
        <dbReference type="Google" id="ProtNLM"/>
    </source>
</evidence>
<dbReference type="InterPro" id="IPR028994">
    <property type="entry name" value="Integrin_alpha_N"/>
</dbReference>
<dbReference type="Gene3D" id="2.130.10.10">
    <property type="entry name" value="YVTN repeat-like/Quinoprotein amine dehydrogenase"/>
    <property type="match status" value="1"/>
</dbReference>
<keyword evidence="1" id="KW-0732">Signal</keyword>
<name>A0A841KM70_9GAMM</name>
<dbReference type="PANTHER" id="PTHR46580">
    <property type="entry name" value="SENSOR KINASE-RELATED"/>
    <property type="match status" value="1"/>
</dbReference>
<dbReference type="AlphaFoldDB" id="A0A841KM70"/>
<dbReference type="Pfam" id="PF13517">
    <property type="entry name" value="FG-GAP_3"/>
    <property type="match status" value="1"/>
</dbReference>